<comment type="caution">
    <text evidence="2">The sequence shown here is derived from an EMBL/GenBank/DDBJ whole genome shotgun (WGS) entry which is preliminary data.</text>
</comment>
<proteinExistence type="predicted"/>
<evidence type="ECO:0000256" key="1">
    <source>
        <dbReference type="SAM" id="MobiDB-lite"/>
    </source>
</evidence>
<sequence length="52" mass="6123">LEAQILANPQSPTNKRREKSLQSDMAKYFRSLEQAFPYSKLAAIYNRYVEKE</sequence>
<protein>
    <submittedName>
        <fullName evidence="2">Uncharacterized protein</fullName>
    </submittedName>
</protein>
<feature type="non-terminal residue" evidence="2">
    <location>
        <position position="1"/>
    </location>
</feature>
<dbReference type="EMBL" id="LAZR01066709">
    <property type="protein sequence ID" value="KKK53036.1"/>
    <property type="molecule type" value="Genomic_DNA"/>
</dbReference>
<evidence type="ECO:0000313" key="2">
    <source>
        <dbReference type="EMBL" id="KKK53036.1"/>
    </source>
</evidence>
<feature type="region of interest" description="Disordered" evidence="1">
    <location>
        <begin position="1"/>
        <end position="22"/>
    </location>
</feature>
<reference evidence="2" key="1">
    <citation type="journal article" date="2015" name="Nature">
        <title>Complex archaea that bridge the gap between prokaryotes and eukaryotes.</title>
        <authorList>
            <person name="Spang A."/>
            <person name="Saw J.H."/>
            <person name="Jorgensen S.L."/>
            <person name="Zaremba-Niedzwiedzka K."/>
            <person name="Martijn J."/>
            <person name="Lind A.E."/>
            <person name="van Eijk R."/>
            <person name="Schleper C."/>
            <person name="Guy L."/>
            <person name="Ettema T.J."/>
        </authorList>
    </citation>
    <scope>NUCLEOTIDE SEQUENCE</scope>
</reference>
<dbReference type="AlphaFoldDB" id="A0A0F8YYF2"/>
<name>A0A0F8YYF2_9ZZZZ</name>
<accession>A0A0F8YYF2</accession>
<gene>
    <name evidence="2" type="ORF">LCGC14_3098830</name>
</gene>
<organism evidence="2">
    <name type="scientific">marine sediment metagenome</name>
    <dbReference type="NCBI Taxonomy" id="412755"/>
    <lineage>
        <taxon>unclassified sequences</taxon>
        <taxon>metagenomes</taxon>
        <taxon>ecological metagenomes</taxon>
    </lineage>
</organism>